<keyword evidence="3" id="KW-1185">Reference proteome</keyword>
<dbReference type="Proteomes" id="UP000520767">
    <property type="component" value="Unassembled WGS sequence"/>
</dbReference>
<sequence length="272" mass="28704">MIFTVEPRGAPPMMGRTHALTGWCAGLGVAQFVGATSIEQAVLFAVTTSGFALLPDLDHPHARASKLLGPISRVVSWLLRHASAGLYAVTKGPRDERKKGTHRHLSHTVLFAVGLGLAASAGTEAGGPYAVAAVAVLGLLLAQDALGDWMIIVSAAAVVWWLNTAGPDPLADLGELSGLMGIAVAVGCVTHCLGDAITESGCPFLFPIPIAGETWYELRPPKALRLRTGKRVERMVVFPVFVVLGLLLIPGAWEFGADFIERMFTPPVEAAR</sequence>
<gene>
    <name evidence="2" type="ORF">FHR82_006393</name>
</gene>
<evidence type="ECO:0000313" key="3">
    <source>
        <dbReference type="Proteomes" id="UP000520767"/>
    </source>
</evidence>
<dbReference type="Pfam" id="PF04307">
    <property type="entry name" value="YdjM"/>
    <property type="match status" value="1"/>
</dbReference>
<dbReference type="GO" id="GO:0016787">
    <property type="term" value="F:hydrolase activity"/>
    <property type="evidence" value="ECO:0007669"/>
    <property type="project" value="UniProtKB-KW"/>
</dbReference>
<protein>
    <submittedName>
        <fullName evidence="2">Membrane-bound metal-dependent hydrolase YbcI (DUF457 family)</fullName>
    </submittedName>
</protein>
<name>A0A7W7QAS3_9PSEU</name>
<feature type="transmembrane region" description="Helical" evidence="1">
    <location>
        <begin position="104"/>
        <end position="123"/>
    </location>
</feature>
<keyword evidence="1" id="KW-0472">Membrane</keyword>
<organism evidence="2 3">
    <name type="scientific">Actinophytocola algeriensis</name>
    <dbReference type="NCBI Taxonomy" id="1768010"/>
    <lineage>
        <taxon>Bacteria</taxon>
        <taxon>Bacillati</taxon>
        <taxon>Actinomycetota</taxon>
        <taxon>Actinomycetes</taxon>
        <taxon>Pseudonocardiales</taxon>
        <taxon>Pseudonocardiaceae</taxon>
    </lineage>
</organism>
<dbReference type="AlphaFoldDB" id="A0A7W7QAS3"/>
<feature type="transmembrane region" description="Helical" evidence="1">
    <location>
        <begin position="129"/>
        <end position="162"/>
    </location>
</feature>
<evidence type="ECO:0000313" key="2">
    <source>
        <dbReference type="EMBL" id="MBB4910135.1"/>
    </source>
</evidence>
<feature type="transmembrane region" description="Helical" evidence="1">
    <location>
        <begin position="235"/>
        <end position="253"/>
    </location>
</feature>
<comment type="caution">
    <text evidence="2">The sequence shown here is derived from an EMBL/GenBank/DDBJ whole genome shotgun (WGS) entry which is preliminary data.</text>
</comment>
<proteinExistence type="predicted"/>
<dbReference type="EMBL" id="JACHJQ010000007">
    <property type="protein sequence ID" value="MBB4910135.1"/>
    <property type="molecule type" value="Genomic_DNA"/>
</dbReference>
<accession>A0A7W7QAS3</accession>
<evidence type="ECO:0000256" key="1">
    <source>
        <dbReference type="SAM" id="Phobius"/>
    </source>
</evidence>
<reference evidence="2 3" key="1">
    <citation type="submission" date="2020-08" db="EMBL/GenBank/DDBJ databases">
        <title>Genomic Encyclopedia of Type Strains, Phase III (KMG-III): the genomes of soil and plant-associated and newly described type strains.</title>
        <authorList>
            <person name="Whitman W."/>
        </authorList>
    </citation>
    <scope>NUCLEOTIDE SEQUENCE [LARGE SCALE GENOMIC DNA]</scope>
    <source>
        <strain evidence="2 3">CECT 8960</strain>
    </source>
</reference>
<keyword evidence="1" id="KW-1133">Transmembrane helix</keyword>
<dbReference type="InterPro" id="IPR007404">
    <property type="entry name" value="YdjM-like"/>
</dbReference>
<keyword evidence="1" id="KW-0812">Transmembrane</keyword>
<keyword evidence="2" id="KW-0378">Hydrolase</keyword>